<feature type="transmembrane region" description="Helical" evidence="2">
    <location>
        <begin position="7"/>
        <end position="26"/>
    </location>
</feature>
<evidence type="ECO:0000256" key="2">
    <source>
        <dbReference type="SAM" id="Phobius"/>
    </source>
</evidence>
<name>A0A7Z0EFX9_9MICO</name>
<dbReference type="AlphaFoldDB" id="A0A7Z0EFX9"/>
<dbReference type="EMBL" id="JACCFM010000001">
    <property type="protein sequence ID" value="NYJ20731.1"/>
    <property type="molecule type" value="Genomic_DNA"/>
</dbReference>
<evidence type="ECO:0000256" key="1">
    <source>
        <dbReference type="SAM" id="MobiDB-lite"/>
    </source>
</evidence>
<accession>A0A7Z0EFX9</accession>
<keyword evidence="4" id="KW-1185">Reference proteome</keyword>
<comment type="caution">
    <text evidence="3">The sequence shown here is derived from an EMBL/GenBank/DDBJ whole genome shotgun (WGS) entry which is preliminary data.</text>
</comment>
<keyword evidence="2" id="KW-0472">Membrane</keyword>
<reference evidence="3 4" key="1">
    <citation type="submission" date="2020-07" db="EMBL/GenBank/DDBJ databases">
        <title>Sequencing the genomes of 1000 actinobacteria strains.</title>
        <authorList>
            <person name="Klenk H.-P."/>
        </authorList>
    </citation>
    <scope>NUCLEOTIDE SEQUENCE [LARGE SCALE GENOMIC DNA]</scope>
    <source>
        <strain evidence="3 4">LI1</strain>
    </source>
</reference>
<evidence type="ECO:0000313" key="4">
    <source>
        <dbReference type="Proteomes" id="UP000537260"/>
    </source>
</evidence>
<dbReference type="InterPro" id="IPR025323">
    <property type="entry name" value="DUF4229"/>
</dbReference>
<sequence>MKAVPVWVYYSVLRIVLFAVPLAILLALRVEWWLSALLAALIGLCLSYIFLRRSRNAMSSDLYAARHPEKEPISDDAASEDAAIDLAAAEDAASVSTTATISQASEGERKPE</sequence>
<keyword evidence="2" id="KW-0812">Transmembrane</keyword>
<feature type="region of interest" description="Disordered" evidence="1">
    <location>
        <begin position="91"/>
        <end position="112"/>
    </location>
</feature>
<feature type="transmembrane region" description="Helical" evidence="2">
    <location>
        <begin position="32"/>
        <end position="51"/>
    </location>
</feature>
<dbReference type="Proteomes" id="UP000537260">
    <property type="component" value="Unassembled WGS sequence"/>
</dbReference>
<dbReference type="RefSeq" id="WP_179579402.1">
    <property type="nucleotide sequence ID" value="NZ_JACCFM010000001.1"/>
</dbReference>
<evidence type="ECO:0000313" key="3">
    <source>
        <dbReference type="EMBL" id="NYJ20731.1"/>
    </source>
</evidence>
<protein>
    <recommendedName>
        <fullName evidence="5">DUF4229 domain-containing protein</fullName>
    </recommendedName>
</protein>
<organism evidence="3 4">
    <name type="scientific">Glaciibacter psychrotolerans</name>
    <dbReference type="NCBI Taxonomy" id="670054"/>
    <lineage>
        <taxon>Bacteria</taxon>
        <taxon>Bacillati</taxon>
        <taxon>Actinomycetota</taxon>
        <taxon>Actinomycetes</taxon>
        <taxon>Micrococcales</taxon>
        <taxon>Microbacteriaceae</taxon>
        <taxon>Glaciibacter</taxon>
    </lineage>
</organism>
<dbReference type="Pfam" id="PF14012">
    <property type="entry name" value="DUF4229"/>
    <property type="match status" value="1"/>
</dbReference>
<keyword evidence="2" id="KW-1133">Transmembrane helix</keyword>
<feature type="compositionally biased region" description="Polar residues" evidence="1">
    <location>
        <begin position="94"/>
        <end position="105"/>
    </location>
</feature>
<proteinExistence type="predicted"/>
<gene>
    <name evidence="3" type="ORF">HNR05_002522</name>
</gene>
<evidence type="ECO:0008006" key="5">
    <source>
        <dbReference type="Google" id="ProtNLM"/>
    </source>
</evidence>